<reference evidence="5 6" key="1">
    <citation type="submission" date="2018-05" db="EMBL/GenBank/DDBJ databases">
        <title>Draft Genome Sequence of Arthrobacter cumminsii IME1328, Isolated from a Patient Who Suffered from Foot Ulcers in China.</title>
        <authorList>
            <person name="Li M."/>
            <person name="Jiang Z."/>
            <person name="Sun Q."/>
            <person name="Tong Y."/>
        </authorList>
    </citation>
    <scope>NUCLEOTIDE SEQUENCE [LARGE SCALE GENOMIC DNA]</scope>
    <source>
        <strain evidence="5 6">IME1328</strain>
    </source>
</reference>
<dbReference type="InterPro" id="IPR001647">
    <property type="entry name" value="HTH_TetR"/>
</dbReference>
<sequence>MTINATTGEQVNAIDGHSSSDANPHTDPRVARSRENLIAAMDDLLRDQPIEKITASMAAREAGTSRPTLYQHFGDLTGLIEATAVHNLEQLLFTAWEGDAIGSPAAPGDPAPHRGTTSNKKNSPDAIRRLLNHLQDDRDFFLNVLHGPSNYQVMHAITQALARQLWNGFAIEEGLNRNDNPFMSKDLSQIKLADTSDPTLAQKIKFVADGVVGAAIGWLAGTRGETAKQLAKTLQNLAHRILHPERVPGH</sequence>
<dbReference type="SUPFAM" id="SSF46689">
    <property type="entry name" value="Homeodomain-like"/>
    <property type="match status" value="1"/>
</dbReference>
<dbReference type="RefSeq" id="WP_109303704.1">
    <property type="nucleotide sequence ID" value="NZ_QFWG01000006.1"/>
</dbReference>
<evidence type="ECO:0000256" key="2">
    <source>
        <dbReference type="PROSITE-ProRule" id="PRU00335"/>
    </source>
</evidence>
<feature type="region of interest" description="Disordered" evidence="3">
    <location>
        <begin position="103"/>
        <end position="124"/>
    </location>
</feature>
<dbReference type="PANTHER" id="PTHR43479:SF7">
    <property type="entry name" value="TETR-FAMILY TRANSCRIPTIONAL REGULATOR"/>
    <property type="match status" value="1"/>
</dbReference>
<proteinExistence type="predicted"/>
<comment type="caution">
    <text evidence="5">The sequence shown here is derived from an EMBL/GenBank/DDBJ whole genome shotgun (WGS) entry which is preliminary data.</text>
</comment>
<evidence type="ECO:0000256" key="1">
    <source>
        <dbReference type="ARBA" id="ARBA00023125"/>
    </source>
</evidence>
<feature type="domain" description="HTH tetR-type" evidence="4">
    <location>
        <begin position="31"/>
        <end position="91"/>
    </location>
</feature>
<organism evidence="5 6">
    <name type="scientific">Pseudoglutamicibacter cumminsii</name>
    <dbReference type="NCBI Taxonomy" id="156979"/>
    <lineage>
        <taxon>Bacteria</taxon>
        <taxon>Bacillati</taxon>
        <taxon>Actinomycetota</taxon>
        <taxon>Actinomycetes</taxon>
        <taxon>Micrococcales</taxon>
        <taxon>Micrococcaceae</taxon>
        <taxon>Pseudoglutamicibacter</taxon>
    </lineage>
</organism>
<evidence type="ECO:0000313" key="6">
    <source>
        <dbReference type="Proteomes" id="UP000245514"/>
    </source>
</evidence>
<evidence type="ECO:0000256" key="3">
    <source>
        <dbReference type="SAM" id="MobiDB-lite"/>
    </source>
</evidence>
<feature type="DNA-binding region" description="H-T-H motif" evidence="2">
    <location>
        <begin position="54"/>
        <end position="73"/>
    </location>
</feature>
<dbReference type="Gene3D" id="1.10.357.10">
    <property type="entry name" value="Tetracycline Repressor, domain 2"/>
    <property type="match status" value="1"/>
</dbReference>
<feature type="region of interest" description="Disordered" evidence="3">
    <location>
        <begin position="1"/>
        <end position="28"/>
    </location>
</feature>
<dbReference type="Proteomes" id="UP000245514">
    <property type="component" value="Unassembled WGS sequence"/>
</dbReference>
<protein>
    <recommendedName>
        <fullName evidence="4">HTH tetR-type domain-containing protein</fullName>
    </recommendedName>
</protein>
<dbReference type="PROSITE" id="PS50977">
    <property type="entry name" value="HTH_TETR_2"/>
    <property type="match status" value="1"/>
</dbReference>
<dbReference type="PANTHER" id="PTHR43479">
    <property type="entry name" value="ACREF/ENVCD OPERON REPRESSOR-RELATED"/>
    <property type="match status" value="1"/>
</dbReference>
<dbReference type="InterPro" id="IPR009057">
    <property type="entry name" value="Homeodomain-like_sf"/>
</dbReference>
<dbReference type="EMBL" id="QFWG01000006">
    <property type="protein sequence ID" value="PWI27691.1"/>
    <property type="molecule type" value="Genomic_DNA"/>
</dbReference>
<keyword evidence="6" id="KW-1185">Reference proteome</keyword>
<evidence type="ECO:0000259" key="4">
    <source>
        <dbReference type="PROSITE" id="PS50977"/>
    </source>
</evidence>
<keyword evidence="1 2" id="KW-0238">DNA-binding</keyword>
<gene>
    <name evidence="5" type="ORF">CAY35_05625</name>
</gene>
<dbReference type="InterPro" id="IPR050624">
    <property type="entry name" value="HTH-type_Tx_Regulator"/>
</dbReference>
<accession>A0ABX5L4R3</accession>
<feature type="compositionally biased region" description="Polar residues" evidence="3">
    <location>
        <begin position="1"/>
        <end position="10"/>
    </location>
</feature>
<name>A0ABX5L4R3_9MICC</name>
<dbReference type="Pfam" id="PF00440">
    <property type="entry name" value="TetR_N"/>
    <property type="match status" value="1"/>
</dbReference>
<evidence type="ECO:0000313" key="5">
    <source>
        <dbReference type="EMBL" id="PWI27691.1"/>
    </source>
</evidence>